<feature type="compositionally biased region" description="Acidic residues" evidence="1">
    <location>
        <begin position="535"/>
        <end position="546"/>
    </location>
</feature>
<evidence type="ECO:0000313" key="3">
    <source>
        <dbReference type="EMBL" id="KAG0478802.1"/>
    </source>
</evidence>
<reference evidence="4 5" key="1">
    <citation type="journal article" date="2020" name="Nat. Food">
        <title>A phased Vanilla planifolia genome enables genetic improvement of flavour and production.</title>
        <authorList>
            <person name="Hasing T."/>
            <person name="Tang H."/>
            <person name="Brym M."/>
            <person name="Khazi F."/>
            <person name="Huang T."/>
            <person name="Chambers A.H."/>
        </authorList>
    </citation>
    <scope>NUCLEOTIDE SEQUENCE [LARGE SCALE GENOMIC DNA]</scope>
    <source>
        <tissue evidence="3">Leaf</tissue>
    </source>
</reference>
<sequence length="595" mass="66745">MFNWNYQDQVTDTLWGEHKEIGDHIVPQPEGNSFSKFGQCSKKQRNGDYNNSESSTLEPSEPKNEFLICNVENNCGVKIDQELKDSGMDMDAWPDLPNLSMPFGGNFNVGNGRDSFETELSDLASCSVLKSVGGVMGGYNHSAGLLHDKGLPSAKTYILLAGNEMQLDSDPELFGHGEKGNDGFGDYDWANIEDLGDFDMFRNNDSLFENEMIQDASTFLASSTDVISRTSQSIPVPDLPLSREQAWDKSSSSDQIMEHLETKLNPLRKEKTDMQNLTPGTQKKEGKRKEGSSKGSNSSRPNKNHQITTPAMQPSTTNPPRVFQSQIKQQISSSHHAMLAEYGYPACHQLSSMPLPSQILGVNNQHNLVSGGFSSNPDYSKHPKQAEPSPKPMSMTPQEKIEKLRRRQQMQAMLAIQKQREQYNHQNSVTDQTSSQLYWQNTHNQDFTRGMEEYNLKLPSSESSQAEQDQYQLISCSLNGRSVEEAIYYQLQDAMEKLDLRVRLCIRDSLYRLARSSMERQNASDRSSTNKTNKEEDEISADEESYQQDRSSKIQNSEAVTNPIDRIIAHLLFHNPSGSSLMPIADGNMSTATST</sequence>
<dbReference type="OrthoDB" id="618331at2759"/>
<gene>
    <name evidence="3" type="ORF">HPP92_013521</name>
    <name evidence="2" type="ORF">HPP92_013972</name>
</gene>
<dbReference type="Proteomes" id="UP000639772">
    <property type="component" value="Chromosome 6"/>
</dbReference>
<proteinExistence type="predicted"/>
<feature type="compositionally biased region" description="Polar residues" evidence="1">
    <location>
        <begin position="305"/>
        <end position="319"/>
    </location>
</feature>
<dbReference type="EMBL" id="JADCNM010000006">
    <property type="protein sequence ID" value="KAG0478802.1"/>
    <property type="molecule type" value="Genomic_DNA"/>
</dbReference>
<protein>
    <recommendedName>
        <fullName evidence="6">Protein LNK2</fullName>
    </recommendedName>
</protein>
<feature type="compositionally biased region" description="Polar residues" evidence="1">
    <location>
        <begin position="519"/>
        <end position="531"/>
    </location>
</feature>
<feature type="compositionally biased region" description="Polar residues" evidence="1">
    <location>
        <begin position="47"/>
        <end position="58"/>
    </location>
</feature>
<dbReference type="GO" id="GO:0007623">
    <property type="term" value="P:circadian rhythm"/>
    <property type="evidence" value="ECO:0007669"/>
    <property type="project" value="InterPro"/>
</dbReference>
<evidence type="ECO:0000256" key="1">
    <source>
        <dbReference type="SAM" id="MobiDB-lite"/>
    </source>
</evidence>
<evidence type="ECO:0000313" key="4">
    <source>
        <dbReference type="Proteomes" id="UP000636800"/>
    </source>
</evidence>
<feature type="region of interest" description="Disordered" evidence="1">
    <location>
        <begin position="230"/>
        <end position="330"/>
    </location>
</feature>
<feature type="region of interest" description="Disordered" evidence="1">
    <location>
        <begin position="516"/>
        <end position="558"/>
    </location>
</feature>
<feature type="compositionally biased region" description="Basic and acidic residues" evidence="1">
    <location>
        <begin position="256"/>
        <end position="273"/>
    </location>
</feature>
<dbReference type="Proteomes" id="UP000636800">
    <property type="component" value="Chromosome 6"/>
</dbReference>
<organism evidence="3 5">
    <name type="scientific">Vanilla planifolia</name>
    <name type="common">Vanilla</name>
    <dbReference type="NCBI Taxonomy" id="51239"/>
    <lineage>
        <taxon>Eukaryota</taxon>
        <taxon>Viridiplantae</taxon>
        <taxon>Streptophyta</taxon>
        <taxon>Embryophyta</taxon>
        <taxon>Tracheophyta</taxon>
        <taxon>Spermatophyta</taxon>
        <taxon>Magnoliopsida</taxon>
        <taxon>Liliopsida</taxon>
        <taxon>Asparagales</taxon>
        <taxon>Orchidaceae</taxon>
        <taxon>Vanilloideae</taxon>
        <taxon>Vanilleae</taxon>
        <taxon>Vanilla</taxon>
    </lineage>
</organism>
<dbReference type="InterPro" id="IPR039928">
    <property type="entry name" value="LNK"/>
</dbReference>
<dbReference type="AlphaFoldDB" id="A0A835R245"/>
<evidence type="ECO:0000313" key="2">
    <source>
        <dbReference type="EMBL" id="KAG0477131.1"/>
    </source>
</evidence>
<name>A0A835R245_VANPL</name>
<feature type="compositionally biased region" description="Basic and acidic residues" evidence="1">
    <location>
        <begin position="282"/>
        <end position="292"/>
    </location>
</feature>
<feature type="region of interest" description="Disordered" evidence="1">
    <location>
        <begin position="23"/>
        <end position="61"/>
    </location>
</feature>
<comment type="caution">
    <text evidence="3">The sequence shown here is derived from an EMBL/GenBank/DDBJ whole genome shotgun (WGS) entry which is preliminary data.</text>
</comment>
<accession>A0A835R245</accession>
<dbReference type="PANTHER" id="PTHR33334:SF5">
    <property type="entry name" value="PROTEIN LNK2"/>
    <property type="match status" value="1"/>
</dbReference>
<evidence type="ECO:0000313" key="5">
    <source>
        <dbReference type="Proteomes" id="UP000639772"/>
    </source>
</evidence>
<dbReference type="EMBL" id="JADCNL010000006">
    <property type="protein sequence ID" value="KAG0477131.1"/>
    <property type="molecule type" value="Genomic_DNA"/>
</dbReference>
<dbReference type="GO" id="GO:0006355">
    <property type="term" value="P:regulation of DNA-templated transcription"/>
    <property type="evidence" value="ECO:0007669"/>
    <property type="project" value="InterPro"/>
</dbReference>
<evidence type="ECO:0008006" key="6">
    <source>
        <dbReference type="Google" id="ProtNLM"/>
    </source>
</evidence>
<dbReference type="PANTHER" id="PTHR33334">
    <property type="entry name" value="PROTEIN LNK1"/>
    <property type="match status" value="1"/>
</dbReference>
<feature type="region of interest" description="Disordered" evidence="1">
    <location>
        <begin position="371"/>
        <end position="395"/>
    </location>
</feature>
<keyword evidence="4" id="KW-1185">Reference proteome</keyword>